<keyword evidence="3" id="KW-1185">Reference proteome</keyword>
<dbReference type="Proteomes" id="UP000006882">
    <property type="component" value="Chromosome G1"/>
</dbReference>
<name>M5XMG8_PRUPE</name>
<sequence length="82" mass="8904">MSCQAQAPPEPEQEQVAGRKGRGTIEKGQQRHHMASMTSRFSSTCQVSCSAKPETLNKVCDIVKKQLALPEDTAVTPGFKVC</sequence>
<gene>
    <name evidence="2" type="ORF">PRUPE_1G204300</name>
</gene>
<organism evidence="2 3">
    <name type="scientific">Prunus persica</name>
    <name type="common">Peach</name>
    <name type="synonym">Amygdalus persica</name>
    <dbReference type="NCBI Taxonomy" id="3760"/>
    <lineage>
        <taxon>Eukaryota</taxon>
        <taxon>Viridiplantae</taxon>
        <taxon>Streptophyta</taxon>
        <taxon>Embryophyta</taxon>
        <taxon>Tracheophyta</taxon>
        <taxon>Spermatophyta</taxon>
        <taxon>Magnoliopsida</taxon>
        <taxon>eudicotyledons</taxon>
        <taxon>Gunneridae</taxon>
        <taxon>Pentapetalae</taxon>
        <taxon>rosids</taxon>
        <taxon>fabids</taxon>
        <taxon>Rosales</taxon>
        <taxon>Rosaceae</taxon>
        <taxon>Amygdaloideae</taxon>
        <taxon>Amygdaleae</taxon>
        <taxon>Prunus</taxon>
    </lineage>
</organism>
<reference evidence="2 3" key="1">
    <citation type="journal article" date="2013" name="Nat. Genet.">
        <title>The high-quality draft genome of peach (Prunus persica) identifies unique patterns of genetic diversity, domestication and genome evolution.</title>
        <authorList>
            <consortium name="International Peach Genome Initiative"/>
            <person name="Verde I."/>
            <person name="Abbott A.G."/>
            <person name="Scalabrin S."/>
            <person name="Jung S."/>
            <person name="Shu S."/>
            <person name="Marroni F."/>
            <person name="Zhebentyayeva T."/>
            <person name="Dettori M.T."/>
            <person name="Grimwood J."/>
            <person name="Cattonaro F."/>
            <person name="Zuccolo A."/>
            <person name="Rossini L."/>
            <person name="Jenkins J."/>
            <person name="Vendramin E."/>
            <person name="Meisel L.A."/>
            <person name="Decroocq V."/>
            <person name="Sosinski B."/>
            <person name="Prochnik S."/>
            <person name="Mitros T."/>
            <person name="Policriti A."/>
            <person name="Cipriani G."/>
            <person name="Dondini L."/>
            <person name="Ficklin S."/>
            <person name="Goodstein D.M."/>
            <person name="Xuan P."/>
            <person name="Del Fabbro C."/>
            <person name="Aramini V."/>
            <person name="Copetti D."/>
            <person name="Gonzalez S."/>
            <person name="Horner D.S."/>
            <person name="Falchi R."/>
            <person name="Lucas S."/>
            <person name="Mica E."/>
            <person name="Maldonado J."/>
            <person name="Lazzari B."/>
            <person name="Bielenberg D."/>
            <person name="Pirona R."/>
            <person name="Miculan M."/>
            <person name="Barakat A."/>
            <person name="Testolin R."/>
            <person name="Stella A."/>
            <person name="Tartarini S."/>
            <person name="Tonutti P."/>
            <person name="Arus P."/>
            <person name="Orellana A."/>
            <person name="Wells C."/>
            <person name="Main D."/>
            <person name="Vizzotto G."/>
            <person name="Silva H."/>
            <person name="Salamini F."/>
            <person name="Schmutz J."/>
            <person name="Morgante M."/>
            <person name="Rokhsar D.S."/>
        </authorList>
    </citation>
    <scope>NUCLEOTIDE SEQUENCE [LARGE SCALE GENOMIC DNA]</scope>
    <source>
        <strain evidence="3">cv. Nemared</strain>
    </source>
</reference>
<proteinExistence type="predicted"/>
<accession>M5XMG8</accession>
<protein>
    <submittedName>
        <fullName evidence="2">Uncharacterized protein</fullName>
    </submittedName>
</protein>
<dbReference type="GO" id="GO:0000036">
    <property type="term" value="F:acyl carrier activity"/>
    <property type="evidence" value="ECO:0007669"/>
    <property type="project" value="InterPro"/>
</dbReference>
<dbReference type="InterPro" id="IPR044813">
    <property type="entry name" value="ACP_chloroplastic"/>
</dbReference>
<evidence type="ECO:0000256" key="1">
    <source>
        <dbReference type="SAM" id="MobiDB-lite"/>
    </source>
</evidence>
<dbReference type="HOGENOM" id="CLU_2562680_0_0_1"/>
<evidence type="ECO:0000313" key="3">
    <source>
        <dbReference type="Proteomes" id="UP000006882"/>
    </source>
</evidence>
<dbReference type="EMBL" id="CM007651">
    <property type="protein sequence ID" value="ONI29600.1"/>
    <property type="molecule type" value="Genomic_DNA"/>
</dbReference>
<dbReference type="AlphaFoldDB" id="M5XMG8"/>
<feature type="region of interest" description="Disordered" evidence="1">
    <location>
        <begin position="1"/>
        <end position="39"/>
    </location>
</feature>
<dbReference type="PANTHER" id="PTHR46153">
    <property type="entry name" value="ACYL CARRIER PROTEIN"/>
    <property type="match status" value="1"/>
</dbReference>
<dbReference type="Gramene" id="ONI29600">
    <property type="protein sequence ID" value="ONI29600"/>
    <property type="gene ID" value="PRUPE_1G204300"/>
</dbReference>
<evidence type="ECO:0000313" key="2">
    <source>
        <dbReference type="EMBL" id="ONI29600.1"/>
    </source>
</evidence>
<dbReference type="PANTHER" id="PTHR46153:SF29">
    <property type="entry name" value="ACYL CARRIER PROTEIN"/>
    <property type="match status" value="1"/>
</dbReference>